<comment type="caution">
    <text evidence="2">The sequence shown here is derived from an EMBL/GenBank/DDBJ whole genome shotgun (WGS) entry which is preliminary data.</text>
</comment>
<sequence>MYAVITVSVRRRPRAARPAQHAAPRLAEVLLIDHSSSMVNPPSRLAAAREAAAAALDRIPDGARFAVVAGRDRAAMIYPQRFGLAVADARSRADARIALHACTPGGGTAMGTWLEMARLLFRELRDVPGKDAFVRHALLLTDGRNEPGYESQDKLRERVETCASEPSEFTCDAVGIGDAWDTDELLLITRELGGRASAVGDLTRLSGEFAALTERAAERDITGLRLRLHHRADVTLHSFEQVHPTRLALRPVHVDMSAVESGAGGPIEEYATAAWGEETRDYLVCVSAPYRPGQLGKVLFLTEVEVDVAGPGADDIELPESAAVLMRWSDEADLYSRLDPRVAHYLHEEELHRTFEQGCTALRTGDRAAAEAHFARSWTLATRTGDTAMQDQLRKLVDVHSGAAGPAVRLRPVIERFDIEAARIQASTSVLPAVEQDR</sequence>
<feature type="domain" description="VWFA" evidence="1">
    <location>
        <begin position="27"/>
        <end position="216"/>
    </location>
</feature>
<dbReference type="PROSITE" id="PS50234">
    <property type="entry name" value="VWFA"/>
    <property type="match status" value="1"/>
</dbReference>
<organism evidence="2 3">
    <name type="scientific">Streptomyces jeddahensis</name>
    <dbReference type="NCBI Taxonomy" id="1716141"/>
    <lineage>
        <taxon>Bacteria</taxon>
        <taxon>Bacillati</taxon>
        <taxon>Actinomycetota</taxon>
        <taxon>Actinomycetes</taxon>
        <taxon>Kitasatosporales</taxon>
        <taxon>Streptomycetaceae</taxon>
        <taxon>Streptomyces</taxon>
    </lineage>
</organism>
<dbReference type="CDD" id="cd00198">
    <property type="entry name" value="vWFA"/>
    <property type="match status" value="1"/>
</dbReference>
<dbReference type="EMBL" id="LOHS01000050">
    <property type="protein sequence ID" value="OAH15204.1"/>
    <property type="molecule type" value="Genomic_DNA"/>
</dbReference>
<dbReference type="PATRIC" id="fig|1716141.3.peg.1506"/>
<reference evidence="2 3" key="1">
    <citation type="submission" date="2015-12" db="EMBL/GenBank/DDBJ databases">
        <title>Genome sequence of Streptomyces sp. G25.</title>
        <authorList>
            <person name="Poehlein A."/>
            <person name="Roettig A."/>
            <person name="Hiessl S."/>
            <person name="Hauschild P."/>
            <person name="Schauer J."/>
            <person name="Madkour M.H."/>
            <person name="Al-Ansari A.M."/>
            <person name="Almakishah N.H."/>
            <person name="Steinbuechel A."/>
            <person name="Daniel R."/>
        </authorList>
    </citation>
    <scope>NUCLEOTIDE SEQUENCE [LARGE SCALE GENOMIC DNA]</scope>
    <source>
        <strain evidence="3">G25(2015)</strain>
    </source>
</reference>
<dbReference type="InterPro" id="IPR002035">
    <property type="entry name" value="VWF_A"/>
</dbReference>
<evidence type="ECO:0000313" key="2">
    <source>
        <dbReference type="EMBL" id="OAH15204.1"/>
    </source>
</evidence>
<dbReference type="Proteomes" id="UP000077381">
    <property type="component" value="Unassembled WGS sequence"/>
</dbReference>
<dbReference type="STRING" id="1716141.STSP_14230"/>
<proteinExistence type="predicted"/>
<dbReference type="Gene3D" id="2.60.40.3670">
    <property type="match status" value="1"/>
</dbReference>
<evidence type="ECO:0000259" key="1">
    <source>
        <dbReference type="PROSITE" id="PS50234"/>
    </source>
</evidence>
<dbReference type="Pfam" id="PF13768">
    <property type="entry name" value="VWA_3"/>
    <property type="match status" value="1"/>
</dbReference>
<protein>
    <recommendedName>
        <fullName evidence="1">VWFA domain-containing protein</fullName>
    </recommendedName>
</protein>
<dbReference type="SUPFAM" id="SSF53300">
    <property type="entry name" value="vWA-like"/>
    <property type="match status" value="1"/>
</dbReference>
<name>A0A177HY35_9ACTN</name>
<dbReference type="AlphaFoldDB" id="A0A177HY35"/>
<keyword evidence="3" id="KW-1185">Reference proteome</keyword>
<dbReference type="Gene3D" id="1.20.120.1690">
    <property type="match status" value="1"/>
</dbReference>
<dbReference type="InterPro" id="IPR036465">
    <property type="entry name" value="vWFA_dom_sf"/>
</dbReference>
<dbReference type="Gene3D" id="3.40.50.410">
    <property type="entry name" value="von Willebrand factor, type A domain"/>
    <property type="match status" value="1"/>
</dbReference>
<dbReference type="SMART" id="SM00327">
    <property type="entry name" value="VWA"/>
    <property type="match status" value="1"/>
</dbReference>
<gene>
    <name evidence="2" type="ORF">STSP_14230</name>
</gene>
<accession>A0A177HY35</accession>
<evidence type="ECO:0000313" key="3">
    <source>
        <dbReference type="Proteomes" id="UP000077381"/>
    </source>
</evidence>